<gene>
    <name evidence="2" type="ORF">FH972_020399</name>
</gene>
<dbReference type="AlphaFoldDB" id="A0A5N6RT38"/>
<name>A0A5N6RT38_9ROSI</name>
<dbReference type="EMBL" id="CM017328">
    <property type="protein sequence ID" value="KAE8125616.1"/>
    <property type="molecule type" value="Genomic_DNA"/>
</dbReference>
<keyword evidence="3" id="KW-1185">Reference proteome</keyword>
<accession>A0A5N6RT38</accession>
<dbReference type="PANTHER" id="PTHR33974:SF25">
    <property type="entry name" value="SMALL PHOSPHATASE-LIKE PROTEIN 2, PUTATIVE-RELATED"/>
    <property type="match status" value="1"/>
</dbReference>
<feature type="compositionally biased region" description="Polar residues" evidence="1">
    <location>
        <begin position="1"/>
        <end position="22"/>
    </location>
</feature>
<dbReference type="Proteomes" id="UP000327013">
    <property type="component" value="Chromosome 8"/>
</dbReference>
<sequence length="175" mass="19429">MENSINSMSKALSSNERTSGSPEESGWTVYFEDFLVNNNQEHMTSRYCSSRFETSNSLVSDAASFIGKKKSMVKSSKRLSFKKRQTIGALVDDALEDTASSPLSSPKVCNELNEVDMNIAKRNYNTEISQEKGSASGQIEERSEVGFIGRDSDCSELKKRGLCLVPFSMLINYFG</sequence>
<organism evidence="2 3">
    <name type="scientific">Carpinus fangiana</name>
    <dbReference type="NCBI Taxonomy" id="176857"/>
    <lineage>
        <taxon>Eukaryota</taxon>
        <taxon>Viridiplantae</taxon>
        <taxon>Streptophyta</taxon>
        <taxon>Embryophyta</taxon>
        <taxon>Tracheophyta</taxon>
        <taxon>Spermatophyta</taxon>
        <taxon>Magnoliopsida</taxon>
        <taxon>eudicotyledons</taxon>
        <taxon>Gunneridae</taxon>
        <taxon>Pentapetalae</taxon>
        <taxon>rosids</taxon>
        <taxon>fabids</taxon>
        <taxon>Fagales</taxon>
        <taxon>Betulaceae</taxon>
        <taxon>Carpinus</taxon>
    </lineage>
</organism>
<reference evidence="2 3" key="1">
    <citation type="submission" date="2019-06" db="EMBL/GenBank/DDBJ databases">
        <title>A chromosomal-level reference genome of Carpinus fangiana (Coryloideae, Betulaceae).</title>
        <authorList>
            <person name="Yang X."/>
            <person name="Wang Z."/>
            <person name="Zhang L."/>
            <person name="Hao G."/>
            <person name="Liu J."/>
            <person name="Yang Y."/>
        </authorList>
    </citation>
    <scope>NUCLEOTIDE SEQUENCE [LARGE SCALE GENOMIC DNA]</scope>
    <source>
        <strain evidence="2">Cfa_2016G</strain>
        <tissue evidence="2">Leaf</tissue>
    </source>
</reference>
<evidence type="ECO:0000313" key="3">
    <source>
        <dbReference type="Proteomes" id="UP000327013"/>
    </source>
</evidence>
<evidence type="ECO:0000313" key="2">
    <source>
        <dbReference type="EMBL" id="KAE8125616.1"/>
    </source>
</evidence>
<proteinExistence type="predicted"/>
<dbReference type="PANTHER" id="PTHR33974">
    <property type="entry name" value="VASCULAR-RELATED UNKNOWN PROTEIN 1-RELATED"/>
    <property type="match status" value="1"/>
</dbReference>
<feature type="region of interest" description="Disordered" evidence="1">
    <location>
        <begin position="1"/>
        <end position="24"/>
    </location>
</feature>
<dbReference type="GO" id="GO:0010089">
    <property type="term" value="P:xylem development"/>
    <property type="evidence" value="ECO:0007669"/>
    <property type="project" value="InterPro"/>
</dbReference>
<dbReference type="OrthoDB" id="779856at2759"/>
<dbReference type="InterPro" id="IPR039280">
    <property type="entry name" value="VUP"/>
</dbReference>
<evidence type="ECO:0000256" key="1">
    <source>
        <dbReference type="SAM" id="MobiDB-lite"/>
    </source>
</evidence>
<protein>
    <submittedName>
        <fullName evidence="2">Uncharacterized protein</fullName>
    </submittedName>
</protein>